<name>A0A2M9VB12_BACFG</name>
<dbReference type="Pfam" id="PF00486">
    <property type="entry name" value="Trans_reg_C"/>
    <property type="match status" value="1"/>
</dbReference>
<dbReference type="Proteomes" id="UP000231846">
    <property type="component" value="Unassembled WGS sequence"/>
</dbReference>
<comment type="caution">
    <text evidence="6">The sequence shown here is derived from an EMBL/GenBank/DDBJ whole genome shotgun (WGS) entry which is preliminary data.</text>
</comment>
<dbReference type="InterPro" id="IPR001867">
    <property type="entry name" value="OmpR/PhoB-type_DNA-bd"/>
</dbReference>
<feature type="coiled-coil region" evidence="3">
    <location>
        <begin position="248"/>
        <end position="306"/>
    </location>
</feature>
<dbReference type="Gene3D" id="1.10.10.10">
    <property type="entry name" value="Winged helix-like DNA-binding domain superfamily/Winged helix DNA-binding domain"/>
    <property type="match status" value="1"/>
</dbReference>
<proteinExistence type="predicted"/>
<dbReference type="GO" id="GO:0003677">
    <property type="term" value="F:DNA binding"/>
    <property type="evidence" value="ECO:0007669"/>
    <property type="project" value="UniProtKB-UniRule"/>
</dbReference>
<evidence type="ECO:0000259" key="5">
    <source>
        <dbReference type="PROSITE" id="PS51755"/>
    </source>
</evidence>
<dbReference type="GO" id="GO:0000160">
    <property type="term" value="P:phosphorelay signal transduction system"/>
    <property type="evidence" value="ECO:0007669"/>
    <property type="project" value="InterPro"/>
</dbReference>
<evidence type="ECO:0000256" key="2">
    <source>
        <dbReference type="PROSITE-ProRule" id="PRU01091"/>
    </source>
</evidence>
<evidence type="ECO:0000256" key="1">
    <source>
        <dbReference type="ARBA" id="ARBA00023125"/>
    </source>
</evidence>
<dbReference type="SUPFAM" id="SSF46894">
    <property type="entry name" value="C-terminal effector domain of the bipartite response regulators"/>
    <property type="match status" value="1"/>
</dbReference>
<accession>A0A2M9VB12</accession>
<keyword evidence="4" id="KW-1133">Transmembrane helix</keyword>
<dbReference type="SMART" id="SM00862">
    <property type="entry name" value="Trans_reg_C"/>
    <property type="match status" value="1"/>
</dbReference>
<evidence type="ECO:0000256" key="4">
    <source>
        <dbReference type="SAM" id="Phobius"/>
    </source>
</evidence>
<keyword evidence="1 2" id="KW-0238">DNA-binding</keyword>
<dbReference type="AlphaFoldDB" id="A0A2M9VB12"/>
<keyword evidence="4" id="KW-0812">Transmembrane</keyword>
<feature type="transmembrane region" description="Helical" evidence="4">
    <location>
        <begin position="205"/>
        <end position="223"/>
    </location>
</feature>
<keyword evidence="3" id="KW-0175">Coiled coil</keyword>
<dbReference type="PROSITE" id="PS51755">
    <property type="entry name" value="OMPR_PHOB"/>
    <property type="match status" value="1"/>
</dbReference>
<dbReference type="GO" id="GO:0006355">
    <property type="term" value="P:regulation of DNA-templated transcription"/>
    <property type="evidence" value="ECO:0007669"/>
    <property type="project" value="InterPro"/>
</dbReference>
<feature type="transmembrane region" description="Helical" evidence="4">
    <location>
        <begin position="12"/>
        <end position="31"/>
    </location>
</feature>
<dbReference type="InterPro" id="IPR016032">
    <property type="entry name" value="Sig_transdc_resp-reg_C-effctor"/>
</dbReference>
<feature type="domain" description="OmpR/PhoB-type" evidence="5">
    <location>
        <begin position="310"/>
        <end position="411"/>
    </location>
</feature>
<sequence>MQKQTVMKRSRLFLWIFGILMQAFLISMHFYQRNMEAMYAETEYLLKEVLNEELHRRQQELNLFYISKVTIDTIPLTIRVTTSKGVKTFTVDAKKSKKNISQSMAERSWHSAACMKSRLSTDTLNLLWNRRLKSQQIFAKTDVHITTTHLDNTISYCKCKNCKDYCFGTHKFTFYVGNRCEIEVIAFCSYLRWAVYQYDGIPFEVIWSVTAVLIIILCSWYLIKKYISKIRNDKKHLANDRDRERKVRIQLEKDQKRLEVKQKEYEKRIKDFSAKGEEYEEERKSMEKILKEYENQIQKLKELRESGKEPLLYRLSPKVTFDSYAKVLICSDQTISLTSQACQLLDAFLNASEYILTYEELLRYLWEDGTGDMIRLRVAISRLRVALSIDPEISIFQKDINKYQLVLPEKR</sequence>
<organism evidence="6 7">
    <name type="scientific">Bacteroides fragilis</name>
    <dbReference type="NCBI Taxonomy" id="817"/>
    <lineage>
        <taxon>Bacteria</taxon>
        <taxon>Pseudomonadati</taxon>
        <taxon>Bacteroidota</taxon>
        <taxon>Bacteroidia</taxon>
        <taxon>Bacteroidales</taxon>
        <taxon>Bacteroidaceae</taxon>
        <taxon>Bacteroides</taxon>
    </lineage>
</organism>
<gene>
    <name evidence="6" type="ORF">CQW34_00848</name>
</gene>
<protein>
    <submittedName>
        <fullName evidence="6">Transcriptional regulatory protein, C terminal</fullName>
    </submittedName>
</protein>
<evidence type="ECO:0000313" key="6">
    <source>
        <dbReference type="EMBL" id="PJY75852.1"/>
    </source>
</evidence>
<evidence type="ECO:0000313" key="7">
    <source>
        <dbReference type="Proteomes" id="UP000231846"/>
    </source>
</evidence>
<feature type="DNA-binding region" description="OmpR/PhoB-type" evidence="2">
    <location>
        <begin position="310"/>
        <end position="411"/>
    </location>
</feature>
<dbReference type="EMBL" id="PDCW01000004">
    <property type="protein sequence ID" value="PJY75852.1"/>
    <property type="molecule type" value="Genomic_DNA"/>
</dbReference>
<keyword evidence="4" id="KW-0472">Membrane</keyword>
<dbReference type="InterPro" id="IPR036388">
    <property type="entry name" value="WH-like_DNA-bd_sf"/>
</dbReference>
<reference evidence="6 7" key="1">
    <citation type="journal article" date="2017" name="MBio">
        <title>Gut Symbiont Bacteroides fragilis Secretes a Eukaryotic-Like Ubiquitin Protein That Mediates Intraspecies Antagonism.</title>
        <authorList>
            <person name="Chatzidaki-Livanis M."/>
            <person name="Coyne M.J."/>
            <person name="Roelofs K.G."/>
            <person name="Gentyala R.R."/>
            <person name="Caldwell J.M."/>
            <person name="Comstock L.E."/>
        </authorList>
    </citation>
    <scope>NUCLEOTIDE SEQUENCE [LARGE SCALE GENOMIC DNA]</scope>
    <source>
        <strain evidence="6 7">12905</strain>
    </source>
</reference>
<evidence type="ECO:0000256" key="3">
    <source>
        <dbReference type="SAM" id="Coils"/>
    </source>
</evidence>